<protein>
    <recommendedName>
        <fullName evidence="3">DUF4160 domain-containing protein</fullName>
    </recommendedName>
</protein>
<accession>A0A0F4PYI0</accession>
<evidence type="ECO:0008006" key="3">
    <source>
        <dbReference type="Google" id="ProtNLM"/>
    </source>
</evidence>
<keyword evidence="2" id="KW-1185">Reference proteome</keyword>
<dbReference type="RefSeq" id="WP_045979932.1">
    <property type="nucleotide sequence ID" value="NZ_CP023397.1"/>
</dbReference>
<dbReference type="Pfam" id="PF13711">
    <property type="entry name" value="DUF4160"/>
    <property type="match status" value="1"/>
</dbReference>
<dbReference type="OrthoDB" id="122670at2"/>
<name>A0A0F4PYI0_9GAMM</name>
<gene>
    <name evidence="1" type="ORF">TW72_07550</name>
</gene>
<dbReference type="EMBL" id="JXXZ01000006">
    <property type="protein sequence ID" value="KJZ00526.1"/>
    <property type="molecule type" value="Genomic_DNA"/>
</dbReference>
<evidence type="ECO:0000313" key="1">
    <source>
        <dbReference type="EMBL" id="KJZ00526.1"/>
    </source>
</evidence>
<dbReference type="Proteomes" id="UP000033664">
    <property type="component" value="Unassembled WGS sequence"/>
</dbReference>
<dbReference type="PATRIC" id="fig|151081.8.peg.2729"/>
<proteinExistence type="predicted"/>
<sequence>MPKIYEYLGLILFFYSNEHEPIHIHAKYQGKESKAEIHMLSGRIQKIVIKDKGTGLDSKKRKEFEEFVNAYAEDIVNKWVDYFVKKKHISPQIINQKVKNVRIISG</sequence>
<dbReference type="GeneID" id="58228340"/>
<comment type="caution">
    <text evidence="1">The sequence shown here is derived from an EMBL/GenBank/DDBJ whole genome shotgun (WGS) entry which is preliminary data.</text>
</comment>
<dbReference type="AlphaFoldDB" id="A0A0F4PYI0"/>
<dbReference type="InterPro" id="IPR025427">
    <property type="entry name" value="DUF4160"/>
</dbReference>
<evidence type="ECO:0000313" key="2">
    <source>
        <dbReference type="Proteomes" id="UP000033664"/>
    </source>
</evidence>
<organism evidence="1 2">
    <name type="scientific">Pseudoalteromonas ruthenica</name>
    <dbReference type="NCBI Taxonomy" id="151081"/>
    <lineage>
        <taxon>Bacteria</taxon>
        <taxon>Pseudomonadati</taxon>
        <taxon>Pseudomonadota</taxon>
        <taxon>Gammaproteobacteria</taxon>
        <taxon>Alteromonadales</taxon>
        <taxon>Pseudoalteromonadaceae</taxon>
        <taxon>Pseudoalteromonas</taxon>
    </lineage>
</organism>
<dbReference type="eggNOG" id="ENOG5033183">
    <property type="taxonomic scope" value="Bacteria"/>
</dbReference>
<reference evidence="1 2" key="1">
    <citation type="journal article" date="2015" name="BMC Genomics">
        <title>Genome mining reveals unlocked bioactive potential of marine Gram-negative bacteria.</title>
        <authorList>
            <person name="Machado H."/>
            <person name="Sonnenschein E.C."/>
            <person name="Melchiorsen J."/>
            <person name="Gram L."/>
        </authorList>
    </citation>
    <scope>NUCLEOTIDE SEQUENCE [LARGE SCALE GENOMIC DNA]</scope>
    <source>
        <strain evidence="1 2">S3137</strain>
    </source>
</reference>